<dbReference type="EMBL" id="JAGTJQ010000006">
    <property type="protein sequence ID" value="KAH7029695.1"/>
    <property type="molecule type" value="Genomic_DNA"/>
</dbReference>
<accession>A0A9P9BQ04</accession>
<evidence type="ECO:0000313" key="2">
    <source>
        <dbReference type="EMBL" id="KAH7029695.1"/>
    </source>
</evidence>
<protein>
    <submittedName>
        <fullName evidence="2">Uncharacterized protein</fullName>
    </submittedName>
</protein>
<proteinExistence type="predicted"/>
<keyword evidence="3" id="KW-1185">Reference proteome</keyword>
<feature type="region of interest" description="Disordered" evidence="1">
    <location>
        <begin position="95"/>
        <end position="130"/>
    </location>
</feature>
<evidence type="ECO:0000256" key="1">
    <source>
        <dbReference type="SAM" id="MobiDB-lite"/>
    </source>
</evidence>
<dbReference type="Proteomes" id="UP000756346">
    <property type="component" value="Unassembled WGS sequence"/>
</dbReference>
<dbReference type="AlphaFoldDB" id="A0A9P9BQ04"/>
<dbReference type="GeneID" id="70186448"/>
<feature type="compositionally biased region" description="Basic and acidic residues" evidence="1">
    <location>
        <begin position="116"/>
        <end position="125"/>
    </location>
</feature>
<name>A0A9P9BQ04_9PEZI</name>
<organism evidence="2 3">
    <name type="scientific">Microdochium trichocladiopsis</name>
    <dbReference type="NCBI Taxonomy" id="1682393"/>
    <lineage>
        <taxon>Eukaryota</taxon>
        <taxon>Fungi</taxon>
        <taxon>Dikarya</taxon>
        <taxon>Ascomycota</taxon>
        <taxon>Pezizomycotina</taxon>
        <taxon>Sordariomycetes</taxon>
        <taxon>Xylariomycetidae</taxon>
        <taxon>Xylariales</taxon>
        <taxon>Microdochiaceae</taxon>
        <taxon>Microdochium</taxon>
    </lineage>
</organism>
<evidence type="ECO:0000313" key="3">
    <source>
        <dbReference type="Proteomes" id="UP000756346"/>
    </source>
</evidence>
<feature type="region of interest" description="Disordered" evidence="1">
    <location>
        <begin position="19"/>
        <end position="65"/>
    </location>
</feature>
<dbReference type="RefSeq" id="XP_046011983.1">
    <property type="nucleotide sequence ID" value="XM_046156902.1"/>
</dbReference>
<gene>
    <name evidence="2" type="ORF">B0I36DRAFT_350523</name>
</gene>
<comment type="caution">
    <text evidence="2">The sequence shown here is derived from an EMBL/GenBank/DDBJ whole genome shotgun (WGS) entry which is preliminary data.</text>
</comment>
<reference evidence="2" key="1">
    <citation type="journal article" date="2021" name="Nat. Commun.">
        <title>Genetic determinants of endophytism in the Arabidopsis root mycobiome.</title>
        <authorList>
            <person name="Mesny F."/>
            <person name="Miyauchi S."/>
            <person name="Thiergart T."/>
            <person name="Pickel B."/>
            <person name="Atanasova L."/>
            <person name="Karlsson M."/>
            <person name="Huettel B."/>
            <person name="Barry K.W."/>
            <person name="Haridas S."/>
            <person name="Chen C."/>
            <person name="Bauer D."/>
            <person name="Andreopoulos W."/>
            <person name="Pangilinan J."/>
            <person name="LaButti K."/>
            <person name="Riley R."/>
            <person name="Lipzen A."/>
            <person name="Clum A."/>
            <person name="Drula E."/>
            <person name="Henrissat B."/>
            <person name="Kohler A."/>
            <person name="Grigoriev I.V."/>
            <person name="Martin F.M."/>
            <person name="Hacquard S."/>
        </authorList>
    </citation>
    <scope>NUCLEOTIDE SEQUENCE</scope>
    <source>
        <strain evidence="2">MPI-CAGE-CH-0230</strain>
    </source>
</reference>
<sequence>MAPSDLCCTPLEADRPCRVQLQNDDNEVPCEKRQHTQSGPEQSYKRQQRQQQSPSAILAAGPSPLSPQDLALLIQRLKEPREFCDSLETLTRVATAGPGDDCAGDSFSEGQPSAAKETEGQWKAESEEERDSVAEDIIALCNADALHSRDMSKLRSQNPGDYRDFLAWETDRVEMRAPPPLKTKKDVKLKCGCKPAGVVGC</sequence>